<protein>
    <submittedName>
        <fullName evidence="2">Calmodulin-binding transcription activator 2-like protein isoform X1</fullName>
    </submittedName>
</protein>
<evidence type="ECO:0000313" key="3">
    <source>
        <dbReference type="Proteomes" id="UP001151760"/>
    </source>
</evidence>
<organism evidence="2 3">
    <name type="scientific">Tanacetum coccineum</name>
    <dbReference type="NCBI Taxonomy" id="301880"/>
    <lineage>
        <taxon>Eukaryota</taxon>
        <taxon>Viridiplantae</taxon>
        <taxon>Streptophyta</taxon>
        <taxon>Embryophyta</taxon>
        <taxon>Tracheophyta</taxon>
        <taxon>Spermatophyta</taxon>
        <taxon>Magnoliopsida</taxon>
        <taxon>eudicotyledons</taxon>
        <taxon>Gunneridae</taxon>
        <taxon>Pentapetalae</taxon>
        <taxon>asterids</taxon>
        <taxon>campanulids</taxon>
        <taxon>Asterales</taxon>
        <taxon>Asteraceae</taxon>
        <taxon>Asteroideae</taxon>
        <taxon>Anthemideae</taxon>
        <taxon>Anthemidinae</taxon>
        <taxon>Tanacetum</taxon>
    </lineage>
</organism>
<dbReference type="Gene3D" id="2.60.40.10">
    <property type="entry name" value="Immunoglobulins"/>
    <property type="match status" value="1"/>
</dbReference>
<dbReference type="InterPro" id="IPR036770">
    <property type="entry name" value="Ankyrin_rpt-contain_sf"/>
</dbReference>
<sequence>MPDALGVILTYRSTFLADFLSHKLTDARLDVDSRSQDFFSYGNGLFLAAEQLRVGTEAIYASKNGEAGGELKKLDNFGRWMDKEMGGDCEDSLMASNSGNYWDALENEKDQTEVSSLSHHIQLNTDLVGPSLANKRLFKVAAEFVTGNVIRCQVPLCGAGCVPFYITCNNRIACSEVREFEYVQKPSTIAAANATCVEEEFGLLIRLSKLLSSGAERKWSGSVVNCEKCKLKDLFHSLIDDKEGCWKRITELLYEAHEGCQGLRMLDERGQGIIHLAAALGYEWAISPVVAAGMSPCFRDAHGRTALHCTLQYITLCLVVFDASAIQGLFI</sequence>
<reference evidence="2" key="1">
    <citation type="journal article" date="2022" name="Int. J. Mol. Sci.">
        <title>Draft Genome of Tanacetum Coccineum: Genomic Comparison of Closely Related Tanacetum-Family Plants.</title>
        <authorList>
            <person name="Yamashiro T."/>
            <person name="Shiraishi A."/>
            <person name="Nakayama K."/>
            <person name="Satake H."/>
        </authorList>
    </citation>
    <scope>NUCLEOTIDE SEQUENCE</scope>
</reference>
<dbReference type="SUPFAM" id="SSF81296">
    <property type="entry name" value="E set domains"/>
    <property type="match status" value="1"/>
</dbReference>
<keyword evidence="3" id="KW-1185">Reference proteome</keyword>
<dbReference type="PANTHER" id="PTHR23335">
    <property type="entry name" value="CALMODULIN-BINDING TRANSCRIPTION ACTIVATOR CAMTA"/>
    <property type="match status" value="1"/>
</dbReference>
<dbReference type="InterPro" id="IPR014756">
    <property type="entry name" value="Ig_E-set"/>
</dbReference>
<name>A0ABQ5GRA3_9ASTR</name>
<reference evidence="2" key="2">
    <citation type="submission" date="2022-01" db="EMBL/GenBank/DDBJ databases">
        <authorList>
            <person name="Yamashiro T."/>
            <person name="Shiraishi A."/>
            <person name="Satake H."/>
            <person name="Nakayama K."/>
        </authorList>
    </citation>
    <scope>NUCLEOTIDE SEQUENCE</scope>
</reference>
<evidence type="ECO:0000313" key="2">
    <source>
        <dbReference type="EMBL" id="GJT77994.1"/>
    </source>
</evidence>
<gene>
    <name evidence="2" type="ORF">Tco_1044719</name>
</gene>
<keyword evidence="1" id="KW-0040">ANK repeat</keyword>
<comment type="caution">
    <text evidence="2">The sequence shown here is derived from an EMBL/GenBank/DDBJ whole genome shotgun (WGS) entry which is preliminary data.</text>
</comment>
<dbReference type="Proteomes" id="UP001151760">
    <property type="component" value="Unassembled WGS sequence"/>
</dbReference>
<evidence type="ECO:0000256" key="1">
    <source>
        <dbReference type="ARBA" id="ARBA00023043"/>
    </source>
</evidence>
<dbReference type="PANTHER" id="PTHR23335:SF0">
    <property type="entry name" value="CALMODULIN-BINDING TRANSCRIPTION ACTIVATOR 2-LIKE ISOFORM X1"/>
    <property type="match status" value="1"/>
</dbReference>
<dbReference type="EMBL" id="BQNB010018763">
    <property type="protein sequence ID" value="GJT77994.1"/>
    <property type="molecule type" value="Genomic_DNA"/>
</dbReference>
<proteinExistence type="predicted"/>
<accession>A0ABQ5GRA3</accession>
<dbReference type="Gene3D" id="1.25.40.20">
    <property type="entry name" value="Ankyrin repeat-containing domain"/>
    <property type="match status" value="1"/>
</dbReference>
<dbReference type="InterPro" id="IPR013783">
    <property type="entry name" value="Ig-like_fold"/>
</dbReference>